<dbReference type="EMBL" id="BAABME010001217">
    <property type="protein sequence ID" value="GAA0148300.1"/>
    <property type="molecule type" value="Genomic_DNA"/>
</dbReference>
<dbReference type="Pfam" id="PF02992">
    <property type="entry name" value="Transposase_21"/>
    <property type="match status" value="1"/>
</dbReference>
<accession>A0AAV3P9J6</accession>
<evidence type="ECO:0000313" key="2">
    <source>
        <dbReference type="Proteomes" id="UP001454036"/>
    </source>
</evidence>
<name>A0AAV3P9J6_LITER</name>
<comment type="caution">
    <text evidence="1">The sequence shown here is derived from an EMBL/GenBank/DDBJ whole genome shotgun (WGS) entry which is preliminary data.</text>
</comment>
<reference evidence="1 2" key="1">
    <citation type="submission" date="2024-01" db="EMBL/GenBank/DDBJ databases">
        <title>The complete chloroplast genome sequence of Lithospermum erythrorhizon: insights into the phylogenetic relationship among Boraginaceae species and the maternal lineages of purple gromwells.</title>
        <authorList>
            <person name="Okada T."/>
            <person name="Watanabe K."/>
        </authorList>
    </citation>
    <scope>NUCLEOTIDE SEQUENCE [LARGE SCALE GENOMIC DNA]</scope>
</reference>
<dbReference type="AlphaFoldDB" id="A0AAV3P9J6"/>
<protein>
    <submittedName>
        <fullName evidence="1">Uncharacterized protein</fullName>
    </submittedName>
</protein>
<dbReference type="Proteomes" id="UP001454036">
    <property type="component" value="Unassembled WGS sequence"/>
</dbReference>
<proteinExistence type="predicted"/>
<dbReference type="PANTHER" id="PTHR10775">
    <property type="entry name" value="OS08G0208400 PROTEIN"/>
    <property type="match status" value="1"/>
</dbReference>
<gene>
    <name evidence="1" type="ORF">LIER_07782</name>
</gene>
<dbReference type="InterPro" id="IPR004242">
    <property type="entry name" value="Transposase_21"/>
</dbReference>
<dbReference type="PANTHER" id="PTHR10775:SF185">
    <property type="entry name" value="OS08G0208400 PROTEIN"/>
    <property type="match status" value="1"/>
</dbReference>
<evidence type="ECO:0000313" key="1">
    <source>
        <dbReference type="EMBL" id="GAA0148300.1"/>
    </source>
</evidence>
<keyword evidence="2" id="KW-1185">Reference proteome</keyword>
<organism evidence="1 2">
    <name type="scientific">Lithospermum erythrorhizon</name>
    <name type="common">Purple gromwell</name>
    <name type="synonym">Lithospermum officinale var. erythrorhizon</name>
    <dbReference type="NCBI Taxonomy" id="34254"/>
    <lineage>
        <taxon>Eukaryota</taxon>
        <taxon>Viridiplantae</taxon>
        <taxon>Streptophyta</taxon>
        <taxon>Embryophyta</taxon>
        <taxon>Tracheophyta</taxon>
        <taxon>Spermatophyta</taxon>
        <taxon>Magnoliopsida</taxon>
        <taxon>eudicotyledons</taxon>
        <taxon>Gunneridae</taxon>
        <taxon>Pentapetalae</taxon>
        <taxon>asterids</taxon>
        <taxon>lamiids</taxon>
        <taxon>Boraginales</taxon>
        <taxon>Boraginaceae</taxon>
        <taxon>Boraginoideae</taxon>
        <taxon>Lithospermeae</taxon>
        <taxon>Lithospermum</taxon>
    </lineage>
</organism>
<sequence length="273" mass="31378">MMGVFRHRADSLAWKDFDEKHPNFACDPRNIRLDLASDGFNSFRIMNINHSTWPIVLMVYNLFLWLCMKKSFFILSVLINGPKSLGNKIDVYMQSLIEDLKELWTNDVKTYDASPKCIFVLRAVLLWTISYYPAYEYLSGWGTNGGKKSKDNINTRKDLEKMNIKAPLHPNLLDSGKYLKPLASYTLSADAKDKFLKVRLTKSNTRVSILDIFLASGRIRNSIQDDARSLIYSLIEEELQKKPTSERTKGFKNELFTNAIGLVRNGRVRCMGT</sequence>